<protein>
    <submittedName>
        <fullName evidence="2">Unannotated protein</fullName>
    </submittedName>
</protein>
<dbReference type="Pfam" id="PF22552">
    <property type="entry name" value="TY-Chap3"/>
    <property type="match status" value="1"/>
</dbReference>
<dbReference type="AlphaFoldDB" id="A0A6J6UW86"/>
<name>A0A6J6UW86_9ZZZZ</name>
<evidence type="ECO:0000313" key="2">
    <source>
        <dbReference type="EMBL" id="CAB4763564.1"/>
    </source>
</evidence>
<evidence type="ECO:0000259" key="1">
    <source>
        <dbReference type="Pfam" id="PF22552"/>
    </source>
</evidence>
<dbReference type="EMBL" id="CAEZYQ010000028">
    <property type="protein sequence ID" value="CAB4763564.1"/>
    <property type="molecule type" value="Genomic_DNA"/>
</dbReference>
<reference evidence="2" key="1">
    <citation type="submission" date="2020-05" db="EMBL/GenBank/DDBJ databases">
        <authorList>
            <person name="Chiriac C."/>
            <person name="Salcher M."/>
            <person name="Ghai R."/>
            <person name="Kavagutti S V."/>
        </authorList>
    </citation>
    <scope>NUCLEOTIDE SEQUENCE</scope>
</reference>
<accession>A0A6J6UW86</accession>
<proteinExistence type="predicted"/>
<organism evidence="2">
    <name type="scientific">freshwater metagenome</name>
    <dbReference type="NCBI Taxonomy" id="449393"/>
    <lineage>
        <taxon>unclassified sequences</taxon>
        <taxon>metagenomes</taxon>
        <taxon>ecological metagenomes</taxon>
    </lineage>
</organism>
<gene>
    <name evidence="2" type="ORF">UFOPK2761_02834</name>
</gene>
<feature type="domain" description="TY-Chap N-terminal" evidence="1">
    <location>
        <begin position="4"/>
        <end position="122"/>
    </location>
</feature>
<dbReference type="InterPro" id="IPR054344">
    <property type="entry name" value="TY-Chap_N"/>
</dbReference>
<sequence length="141" mass="15498">MRGTWDDVNRRLAGAILALDLDDVLVIGERLEPVKRGLFRKAAAAAPRRWASVTAAQSALVAEVVGSTSFGGEWETAPEVEAQLRRQGWQEPWSPDFRTWNREAPLVKAPVVALAIVRALEALGCEVADLEVTLRREDPQA</sequence>